<feature type="binding site" evidence="7 9">
    <location>
        <position position="218"/>
    </location>
    <ligand>
        <name>substrate</name>
    </ligand>
</feature>
<comment type="similarity">
    <text evidence="7">Belongs to the OMP decarboxylase family. Type 1 subfamily.</text>
</comment>
<feature type="active site" description="Proton donor" evidence="7">
    <location>
        <position position="73"/>
    </location>
</feature>
<dbReference type="InterPro" id="IPR013785">
    <property type="entry name" value="Aldolase_TIM"/>
</dbReference>
<dbReference type="PANTHER" id="PTHR32119:SF2">
    <property type="entry name" value="OROTIDINE 5'-PHOSPHATE DECARBOXYLASE"/>
    <property type="match status" value="1"/>
</dbReference>
<evidence type="ECO:0000256" key="9">
    <source>
        <dbReference type="PIRSR" id="PIRSR614732-2"/>
    </source>
</evidence>
<evidence type="ECO:0000256" key="3">
    <source>
        <dbReference type="ARBA" id="ARBA00022793"/>
    </source>
</evidence>
<feature type="domain" description="Orotidine 5'-phosphate decarboxylase" evidence="11">
    <location>
        <begin position="15"/>
        <end position="234"/>
    </location>
</feature>
<gene>
    <name evidence="7 12" type="primary">pyrF</name>
    <name evidence="12" type="ORF">TRL7639_03285</name>
</gene>
<keyword evidence="3 7" id="KW-0210">Decarboxylase</keyword>
<feature type="binding site" evidence="7 9">
    <location>
        <position position="43"/>
    </location>
    <ligand>
        <name>substrate</name>
    </ligand>
</feature>
<dbReference type="SMART" id="SM00934">
    <property type="entry name" value="OMPdecase"/>
    <property type="match status" value="1"/>
</dbReference>
<dbReference type="NCBIfam" id="NF001273">
    <property type="entry name" value="PRK00230.1"/>
    <property type="match status" value="1"/>
</dbReference>
<dbReference type="Gene3D" id="3.20.20.70">
    <property type="entry name" value="Aldolase class I"/>
    <property type="match status" value="1"/>
</dbReference>
<dbReference type="CDD" id="cd04725">
    <property type="entry name" value="OMP_decarboxylase_like"/>
    <property type="match status" value="1"/>
</dbReference>
<dbReference type="NCBIfam" id="TIGR01740">
    <property type="entry name" value="pyrF"/>
    <property type="match status" value="1"/>
</dbReference>
<evidence type="ECO:0000256" key="2">
    <source>
        <dbReference type="ARBA" id="ARBA00004861"/>
    </source>
</evidence>
<evidence type="ECO:0000256" key="1">
    <source>
        <dbReference type="ARBA" id="ARBA00002356"/>
    </source>
</evidence>
<dbReference type="GO" id="GO:0006207">
    <property type="term" value="P:'de novo' pyrimidine nucleobase biosynthetic process"/>
    <property type="evidence" value="ECO:0007669"/>
    <property type="project" value="InterPro"/>
</dbReference>
<comment type="subunit">
    <text evidence="7">Homodimer.</text>
</comment>
<dbReference type="InterPro" id="IPR018089">
    <property type="entry name" value="OMPdecase_AS"/>
</dbReference>
<dbReference type="SUPFAM" id="SSF51366">
    <property type="entry name" value="Ribulose-phoshate binding barrel"/>
    <property type="match status" value="1"/>
</dbReference>
<name>A0A1Y5TDX7_9RHOB</name>
<feature type="binding site" evidence="7 9">
    <location>
        <position position="219"/>
    </location>
    <ligand>
        <name>substrate</name>
    </ligand>
</feature>
<feature type="binding site" evidence="7 9">
    <location>
        <position position="198"/>
    </location>
    <ligand>
        <name>substrate</name>
    </ligand>
</feature>
<dbReference type="InterPro" id="IPR001754">
    <property type="entry name" value="OMPdeCOase_dom"/>
</dbReference>
<keyword evidence="13" id="KW-1185">Reference proteome</keyword>
<dbReference type="OrthoDB" id="9806203at2"/>
<feature type="binding site" evidence="7 9">
    <location>
        <position position="21"/>
    </location>
    <ligand>
        <name>substrate</name>
    </ligand>
</feature>
<dbReference type="GO" id="GO:0044205">
    <property type="term" value="P:'de novo' UMP biosynthetic process"/>
    <property type="evidence" value="ECO:0007669"/>
    <property type="project" value="UniProtKB-UniRule"/>
</dbReference>
<dbReference type="GO" id="GO:0005829">
    <property type="term" value="C:cytosol"/>
    <property type="evidence" value="ECO:0007669"/>
    <property type="project" value="TreeGrafter"/>
</dbReference>
<keyword evidence="5 7" id="KW-0456">Lyase</keyword>
<reference evidence="12 13" key="1">
    <citation type="submission" date="2017-03" db="EMBL/GenBank/DDBJ databases">
        <authorList>
            <person name="Afonso C.L."/>
            <person name="Miller P.J."/>
            <person name="Scott M.A."/>
            <person name="Spackman E."/>
            <person name="Goraichik I."/>
            <person name="Dimitrov K.M."/>
            <person name="Suarez D.L."/>
            <person name="Swayne D.E."/>
        </authorList>
    </citation>
    <scope>NUCLEOTIDE SEQUENCE [LARGE SCALE GENOMIC DNA]</scope>
    <source>
        <strain evidence="12 13">CECT 7639</strain>
    </source>
</reference>
<dbReference type="EMBL" id="FWFO01000003">
    <property type="protein sequence ID" value="SLN59769.1"/>
    <property type="molecule type" value="Genomic_DNA"/>
</dbReference>
<dbReference type="HAMAP" id="MF_01200_B">
    <property type="entry name" value="OMPdecase_type1_B"/>
    <property type="match status" value="1"/>
</dbReference>
<proteinExistence type="inferred from homology"/>
<evidence type="ECO:0000256" key="4">
    <source>
        <dbReference type="ARBA" id="ARBA00022975"/>
    </source>
</evidence>
<sequence length="249" mass="26118">MSATPAPATPASDDRLIVALDVPNALQGLALTEQLGDAVSFYKIGLGMLTGGGLALANELKQEHGKRIFLDMKLFDIGNTVENAVRGLTQFDLDFLTVHGDPHVVRAAKEGASGKDLKILAVTILTSLNRDDLDAGLIKPGDVQELAIERAAKAFEAGADGIIASPQEAALIRALPQAKGRLIVTPGVRPAGADLGDQKRVATPANAISDGVDHIVVGRPIYRAEDPRTAAQAILDEMRSAQATTPNRP</sequence>
<accession>A0A1Y5TDX7</accession>
<dbReference type="UniPathway" id="UPA00070">
    <property type="reaction ID" value="UER00120"/>
</dbReference>
<feature type="binding site" evidence="7">
    <location>
        <begin position="71"/>
        <end position="80"/>
    </location>
    <ligand>
        <name>substrate</name>
    </ligand>
</feature>
<organism evidence="12 13">
    <name type="scientific">Falsiruegeria litorea R37</name>
    <dbReference type="NCBI Taxonomy" id="1200284"/>
    <lineage>
        <taxon>Bacteria</taxon>
        <taxon>Pseudomonadati</taxon>
        <taxon>Pseudomonadota</taxon>
        <taxon>Alphaproteobacteria</taxon>
        <taxon>Rhodobacterales</taxon>
        <taxon>Roseobacteraceae</taxon>
        <taxon>Falsiruegeria</taxon>
    </lineage>
</organism>
<feature type="active site" description="For OMPdecase activity" evidence="8">
    <location>
        <position position="76"/>
    </location>
</feature>
<dbReference type="Proteomes" id="UP000193077">
    <property type="component" value="Unassembled WGS sequence"/>
</dbReference>
<dbReference type="Pfam" id="PF00215">
    <property type="entry name" value="OMPdecase"/>
    <property type="match status" value="1"/>
</dbReference>
<feature type="binding site" evidence="7 9">
    <location>
        <position position="189"/>
    </location>
    <ligand>
        <name>substrate</name>
    </ligand>
</feature>
<dbReference type="PANTHER" id="PTHR32119">
    <property type="entry name" value="OROTIDINE 5'-PHOSPHATE DECARBOXYLASE"/>
    <property type="match status" value="1"/>
</dbReference>
<dbReference type="InterPro" id="IPR011060">
    <property type="entry name" value="RibuloseP-bd_barrel"/>
</dbReference>
<dbReference type="RefSeq" id="WP_085796952.1">
    <property type="nucleotide sequence ID" value="NZ_FWFO01000003.1"/>
</dbReference>
<feature type="active site" description="For OMPdecase activity" evidence="8">
    <location>
        <position position="73"/>
    </location>
</feature>
<dbReference type="AlphaFoldDB" id="A0A1Y5TDX7"/>
<dbReference type="GO" id="GO:0004590">
    <property type="term" value="F:orotidine-5'-phosphate decarboxylase activity"/>
    <property type="evidence" value="ECO:0007669"/>
    <property type="project" value="UniProtKB-UniRule"/>
</dbReference>
<evidence type="ECO:0000256" key="8">
    <source>
        <dbReference type="PIRSR" id="PIRSR614732-1"/>
    </source>
</evidence>
<evidence type="ECO:0000256" key="10">
    <source>
        <dbReference type="RuleBase" id="RU000512"/>
    </source>
</evidence>
<comment type="function">
    <text evidence="1 7">Catalyzes the decarboxylation of orotidine 5'-monophosphate (OMP) to uridine 5'-monophosphate (UMP).</text>
</comment>
<dbReference type="InterPro" id="IPR047596">
    <property type="entry name" value="OMPdecase_bac"/>
</dbReference>
<evidence type="ECO:0000256" key="7">
    <source>
        <dbReference type="HAMAP-Rule" id="MF_01200"/>
    </source>
</evidence>
<feature type="active site" description="For OMPdecase activity" evidence="8">
    <location>
        <position position="71"/>
    </location>
</feature>
<keyword evidence="4 7" id="KW-0665">Pyrimidine biosynthesis</keyword>
<feature type="binding site" evidence="7 9">
    <location>
        <position position="126"/>
    </location>
    <ligand>
        <name>substrate</name>
    </ligand>
</feature>
<comment type="pathway">
    <text evidence="2 7 10">Pyrimidine metabolism; UMP biosynthesis via de novo pathway; UMP from orotate: step 2/2.</text>
</comment>
<protein>
    <recommendedName>
        <fullName evidence="7">Orotidine 5'-phosphate decarboxylase</fullName>
        <ecNumber evidence="7">4.1.1.23</ecNumber>
    </recommendedName>
    <alternativeName>
        <fullName evidence="7">OMP decarboxylase</fullName>
        <shortName evidence="7">OMPDCase</shortName>
        <shortName evidence="7">OMPdecase</shortName>
    </alternativeName>
</protein>
<dbReference type="InterPro" id="IPR014732">
    <property type="entry name" value="OMPdecase"/>
</dbReference>
<dbReference type="PROSITE" id="PS00156">
    <property type="entry name" value="OMPDECASE"/>
    <property type="match status" value="1"/>
</dbReference>
<evidence type="ECO:0000313" key="13">
    <source>
        <dbReference type="Proteomes" id="UP000193077"/>
    </source>
</evidence>
<evidence type="ECO:0000313" key="12">
    <source>
        <dbReference type="EMBL" id="SLN59769.1"/>
    </source>
</evidence>
<comment type="catalytic activity">
    <reaction evidence="6 7 10">
        <text>orotidine 5'-phosphate + H(+) = UMP + CO2</text>
        <dbReference type="Rhea" id="RHEA:11596"/>
        <dbReference type="ChEBI" id="CHEBI:15378"/>
        <dbReference type="ChEBI" id="CHEBI:16526"/>
        <dbReference type="ChEBI" id="CHEBI:57538"/>
        <dbReference type="ChEBI" id="CHEBI:57865"/>
        <dbReference type="EC" id="4.1.1.23"/>
    </reaction>
</comment>
<dbReference type="EC" id="4.1.1.23" evidence="7"/>
<evidence type="ECO:0000256" key="6">
    <source>
        <dbReference type="ARBA" id="ARBA00049157"/>
    </source>
</evidence>
<evidence type="ECO:0000259" key="11">
    <source>
        <dbReference type="SMART" id="SM00934"/>
    </source>
</evidence>
<evidence type="ECO:0000256" key="5">
    <source>
        <dbReference type="ARBA" id="ARBA00023239"/>
    </source>
</evidence>